<evidence type="ECO:0000256" key="4">
    <source>
        <dbReference type="ARBA" id="ARBA00022989"/>
    </source>
</evidence>
<feature type="transmembrane region" description="Helical" evidence="7">
    <location>
        <begin position="71"/>
        <end position="91"/>
    </location>
</feature>
<evidence type="ECO:0000256" key="3">
    <source>
        <dbReference type="ARBA" id="ARBA00022692"/>
    </source>
</evidence>
<sequence length="671" mass="70901">MKGLFEGYLIGFGMEPDRERVGHSETPRGVPWQARNETAGLKPFPGVSNRSHIARVRRDTDRIPRPVDFRLAIPSGALWVTLLVANLAGMIDQKASLLIAAVFGTLALGATVLNRLANSGAREDSSHTPQTGRDSRGSPPPGRTLSQITRTGRSSQSSPLPGGPDLAFREFWRSRTARHRLFPGGSAAALVALAAFTVALGFAAHAVNLAITARDPLAVIGSDPAHRFTLNAQVITTPRAIIPRSEAAEPPSRDSASSPSAHVTPSRGAIVPNSGDSYLVELRGESFTWRDITYRTHAKLQVKGKGWDNIPLGATVSLRLGLAGLDSTGEFLGQAKSPGKPQLTAPPSGRYRYVHAVRERLAEATATLPKDIQSMVQAMTLGLTSTQTEADREAMRVSGLAHLTAVSGMHLSVLIGLALGLTIRLPRPIQVGTAAVLAIAFLAMLEGSSSVTRAAAMGAITLFGLALGRPSRSISALSLAVLGMLLVMPWQATSWGFALSVVATLSIVTLGDVLSDWLAVFLPRIIAFPLAVSLAAQLGCQPLMLILRGKLQLYSLPANLLTGAISSVVTVGGLVLIALPATPVLAPLTTVTTQVTGASATWVLRVARFFAGVSGAEVPWVESGYGVVGILLVSGAGLWLTWRFVSVQRWRVGKSREPSPPGHSRGLVRRL</sequence>
<evidence type="ECO:0000313" key="10">
    <source>
        <dbReference type="Proteomes" id="UP000442535"/>
    </source>
</evidence>
<dbReference type="EMBL" id="VUMY01000004">
    <property type="protein sequence ID" value="MST49235.1"/>
    <property type="molecule type" value="Genomic_DNA"/>
</dbReference>
<reference evidence="9 10" key="1">
    <citation type="submission" date="2019-08" db="EMBL/GenBank/DDBJ databases">
        <title>In-depth cultivation of the pig gut microbiome towards novel bacterial diversity and tailored functional studies.</title>
        <authorList>
            <person name="Wylensek D."/>
            <person name="Hitch T.C.A."/>
            <person name="Clavel T."/>
        </authorList>
    </citation>
    <scope>NUCLEOTIDE SEQUENCE [LARGE SCALE GENOMIC DNA]</scope>
    <source>
        <strain evidence="9 10">RF-GAM-744-WT-7</strain>
    </source>
</reference>
<dbReference type="NCBIfam" id="TIGR00360">
    <property type="entry name" value="ComEC_N-term"/>
    <property type="match status" value="1"/>
</dbReference>
<evidence type="ECO:0000256" key="2">
    <source>
        <dbReference type="ARBA" id="ARBA00022475"/>
    </source>
</evidence>
<dbReference type="InterPro" id="IPR052159">
    <property type="entry name" value="Competence_DNA_uptake"/>
</dbReference>
<feature type="transmembrane region" description="Helical" evidence="7">
    <location>
        <begin position="559"/>
        <end position="579"/>
    </location>
</feature>
<feature type="region of interest" description="Disordered" evidence="6">
    <location>
        <begin position="246"/>
        <end position="269"/>
    </location>
</feature>
<evidence type="ECO:0000256" key="1">
    <source>
        <dbReference type="ARBA" id="ARBA00004651"/>
    </source>
</evidence>
<feature type="compositionally biased region" description="Polar residues" evidence="6">
    <location>
        <begin position="144"/>
        <end position="159"/>
    </location>
</feature>
<feature type="transmembrane region" description="Helical" evidence="7">
    <location>
        <begin position="400"/>
        <end position="421"/>
    </location>
</feature>
<feature type="region of interest" description="Disordered" evidence="6">
    <location>
        <begin position="120"/>
        <end position="165"/>
    </location>
</feature>
<feature type="transmembrane region" description="Helical" evidence="7">
    <location>
        <begin position="525"/>
        <end position="547"/>
    </location>
</feature>
<dbReference type="AlphaFoldDB" id="A0A7K0K2F9"/>
<dbReference type="RefSeq" id="WP_154543671.1">
    <property type="nucleotide sequence ID" value="NZ_VUMY01000004.1"/>
</dbReference>
<evidence type="ECO:0000256" key="5">
    <source>
        <dbReference type="ARBA" id="ARBA00023136"/>
    </source>
</evidence>
<keyword evidence="10" id="KW-1185">Reference proteome</keyword>
<comment type="caution">
    <text evidence="9">The sequence shown here is derived from an EMBL/GenBank/DDBJ whole genome shotgun (WGS) entry which is preliminary data.</text>
</comment>
<protein>
    <submittedName>
        <fullName evidence="9">ComEC/Rec2 family competence protein</fullName>
    </submittedName>
</protein>
<keyword evidence="5 7" id="KW-0472">Membrane</keyword>
<feature type="transmembrane region" description="Helical" evidence="7">
    <location>
        <begin position="451"/>
        <end position="467"/>
    </location>
</feature>
<dbReference type="PANTHER" id="PTHR30619:SF7">
    <property type="entry name" value="BETA-LACTAMASE DOMAIN PROTEIN"/>
    <property type="match status" value="1"/>
</dbReference>
<evidence type="ECO:0000313" key="9">
    <source>
        <dbReference type="EMBL" id="MST49235.1"/>
    </source>
</evidence>
<feature type="transmembrane region" description="Helical" evidence="7">
    <location>
        <begin position="428"/>
        <end position="445"/>
    </location>
</feature>
<proteinExistence type="predicted"/>
<accession>A0A7K0K2F9</accession>
<name>A0A7K0K2F9_9ACTO</name>
<feature type="domain" description="ComEC/Rec2-related protein" evidence="8">
    <location>
        <begin position="379"/>
        <end position="642"/>
    </location>
</feature>
<comment type="subcellular location">
    <subcellularLocation>
        <location evidence="1">Cell membrane</location>
        <topology evidence="1">Multi-pass membrane protein</topology>
    </subcellularLocation>
</comment>
<feature type="transmembrane region" description="Helical" evidence="7">
    <location>
        <begin position="624"/>
        <end position="645"/>
    </location>
</feature>
<keyword evidence="2" id="KW-1003">Cell membrane</keyword>
<dbReference type="Proteomes" id="UP000442535">
    <property type="component" value="Unassembled WGS sequence"/>
</dbReference>
<feature type="transmembrane region" description="Helical" evidence="7">
    <location>
        <begin position="97"/>
        <end position="117"/>
    </location>
</feature>
<dbReference type="Pfam" id="PF03772">
    <property type="entry name" value="Competence"/>
    <property type="match status" value="1"/>
</dbReference>
<keyword evidence="4 7" id="KW-1133">Transmembrane helix</keyword>
<feature type="compositionally biased region" description="Low complexity" evidence="6">
    <location>
        <begin position="248"/>
        <end position="261"/>
    </location>
</feature>
<evidence type="ECO:0000256" key="6">
    <source>
        <dbReference type="SAM" id="MobiDB-lite"/>
    </source>
</evidence>
<dbReference type="GO" id="GO:0005886">
    <property type="term" value="C:plasma membrane"/>
    <property type="evidence" value="ECO:0007669"/>
    <property type="project" value="UniProtKB-SubCell"/>
</dbReference>
<organism evidence="9 10">
    <name type="scientific">Mobiluncus porci</name>
    <dbReference type="NCBI Taxonomy" id="2652278"/>
    <lineage>
        <taxon>Bacteria</taxon>
        <taxon>Bacillati</taxon>
        <taxon>Actinomycetota</taxon>
        <taxon>Actinomycetes</taxon>
        <taxon>Actinomycetales</taxon>
        <taxon>Actinomycetaceae</taxon>
        <taxon>Mobiluncus</taxon>
    </lineage>
</organism>
<keyword evidence="3 7" id="KW-0812">Transmembrane</keyword>
<feature type="transmembrane region" description="Helical" evidence="7">
    <location>
        <begin position="181"/>
        <end position="204"/>
    </location>
</feature>
<evidence type="ECO:0000256" key="7">
    <source>
        <dbReference type="SAM" id="Phobius"/>
    </source>
</evidence>
<gene>
    <name evidence="9" type="ORF">FYJ63_03090</name>
</gene>
<feature type="transmembrane region" description="Helical" evidence="7">
    <location>
        <begin position="479"/>
        <end position="505"/>
    </location>
</feature>
<dbReference type="InterPro" id="IPR004477">
    <property type="entry name" value="ComEC_N"/>
</dbReference>
<dbReference type="PANTHER" id="PTHR30619">
    <property type="entry name" value="DNA INTERNALIZATION/COMPETENCE PROTEIN COMEC/REC2"/>
    <property type="match status" value="1"/>
</dbReference>
<evidence type="ECO:0000259" key="8">
    <source>
        <dbReference type="Pfam" id="PF03772"/>
    </source>
</evidence>